<dbReference type="Gene3D" id="3.40.50.150">
    <property type="entry name" value="Vaccinia Virus protein VP39"/>
    <property type="match status" value="1"/>
</dbReference>
<evidence type="ECO:0000256" key="3">
    <source>
        <dbReference type="ARBA" id="ARBA00022691"/>
    </source>
</evidence>
<dbReference type="GO" id="GO:0032259">
    <property type="term" value="P:methylation"/>
    <property type="evidence" value="ECO:0007669"/>
    <property type="project" value="UniProtKB-KW"/>
</dbReference>
<name>A0AA49JX20_9BACT</name>
<keyword evidence="1 5" id="KW-0489">Methyltransferase</keyword>
<evidence type="ECO:0000259" key="4">
    <source>
        <dbReference type="Pfam" id="PF13649"/>
    </source>
</evidence>
<evidence type="ECO:0000313" key="7">
    <source>
        <dbReference type="Proteomes" id="UP001229955"/>
    </source>
</evidence>
<dbReference type="EMBL" id="CP130613">
    <property type="protein sequence ID" value="WKW16366.1"/>
    <property type="molecule type" value="Genomic_DNA"/>
</dbReference>
<reference evidence="5" key="1">
    <citation type="submission" date="2023-07" db="EMBL/GenBank/DDBJ databases">
        <authorList>
            <person name="Haufschild T."/>
            <person name="Kallscheuer N."/>
            <person name="Hammer J."/>
            <person name="Kohn T."/>
            <person name="Kabuu M."/>
            <person name="Jogler M."/>
            <person name="Wohfarth N."/>
            <person name="Heuer A."/>
            <person name="Rohde M."/>
            <person name="van Teeseling M.C.F."/>
            <person name="Jogler C."/>
        </authorList>
    </citation>
    <scope>NUCLEOTIDE SEQUENCE</scope>
    <source>
        <strain evidence="5">Strain 138</strain>
        <strain evidence="6">Strain 318</strain>
    </source>
</reference>
<dbReference type="Pfam" id="PF13649">
    <property type="entry name" value="Methyltransf_25"/>
    <property type="match status" value="1"/>
</dbReference>
<dbReference type="EMBL" id="CP130612">
    <property type="protein sequence ID" value="WKW13459.1"/>
    <property type="molecule type" value="Genomic_DNA"/>
</dbReference>
<dbReference type="InterPro" id="IPR041698">
    <property type="entry name" value="Methyltransf_25"/>
</dbReference>
<sequence>MAESGAGAEFDAYAAEYDADLAAGLRLTGGDKQHYAEERVRLLRDRLIEIGRWPVRRVLDYGCGDGDTAPLLRDGLEAADVVGVDVSDEMLARARARHPWAQWGRVTDLPTLGSFDVAYCNGVFHHIPRAARHAAAVAVHDALGAGGVWGFWENNPWNPGTRFVMSRVRFDRDADMLNPPTARRLLRSAGFRVVRTDHLFVLPLSVPVVRRAERLVSRLPLGGQFMVLACAQ</sequence>
<dbReference type="PANTHER" id="PTHR43464">
    <property type="entry name" value="METHYLTRANSFERASE"/>
    <property type="match status" value="1"/>
</dbReference>
<dbReference type="CDD" id="cd02440">
    <property type="entry name" value="AdoMet_MTases"/>
    <property type="match status" value="1"/>
</dbReference>
<keyword evidence="7" id="KW-1185">Reference proteome</keyword>
<accession>A0AA49JX20</accession>
<gene>
    <name evidence="5" type="ORF">Strain138_002780</name>
    <name evidence="6" type="ORF">Strain318_002780</name>
</gene>
<dbReference type="Proteomes" id="UP001229955">
    <property type="component" value="Chromosome"/>
</dbReference>
<dbReference type="KEGG" id="pspc:Strain318_002780"/>
<dbReference type="PANTHER" id="PTHR43464:SF19">
    <property type="entry name" value="UBIQUINONE BIOSYNTHESIS O-METHYLTRANSFERASE, MITOCHONDRIAL"/>
    <property type="match status" value="1"/>
</dbReference>
<dbReference type="RefSeq" id="WP_367886314.1">
    <property type="nucleotide sequence ID" value="NZ_CP130612.1"/>
</dbReference>
<evidence type="ECO:0000256" key="1">
    <source>
        <dbReference type="ARBA" id="ARBA00022603"/>
    </source>
</evidence>
<evidence type="ECO:0000313" key="6">
    <source>
        <dbReference type="EMBL" id="WKW16366.1"/>
    </source>
</evidence>
<evidence type="ECO:0000256" key="2">
    <source>
        <dbReference type="ARBA" id="ARBA00022679"/>
    </source>
</evidence>
<dbReference type="InterPro" id="IPR029063">
    <property type="entry name" value="SAM-dependent_MTases_sf"/>
</dbReference>
<keyword evidence="3" id="KW-0949">S-adenosyl-L-methionine</keyword>
<keyword evidence="2" id="KW-0808">Transferase</keyword>
<dbReference type="SUPFAM" id="SSF53335">
    <property type="entry name" value="S-adenosyl-L-methionine-dependent methyltransferases"/>
    <property type="match status" value="1"/>
</dbReference>
<organism evidence="5">
    <name type="scientific">Pseudogemmatithrix spongiicola</name>
    <dbReference type="NCBI Taxonomy" id="3062599"/>
    <lineage>
        <taxon>Bacteria</taxon>
        <taxon>Pseudomonadati</taxon>
        <taxon>Gemmatimonadota</taxon>
        <taxon>Gemmatimonadia</taxon>
        <taxon>Gemmatimonadales</taxon>
        <taxon>Gemmatimonadaceae</taxon>
        <taxon>Pseudogemmatithrix</taxon>
    </lineage>
</organism>
<dbReference type="GO" id="GO:0008168">
    <property type="term" value="F:methyltransferase activity"/>
    <property type="evidence" value="ECO:0007669"/>
    <property type="project" value="UniProtKB-KW"/>
</dbReference>
<feature type="domain" description="Methyltransferase" evidence="4">
    <location>
        <begin position="58"/>
        <end position="147"/>
    </location>
</feature>
<protein>
    <submittedName>
        <fullName evidence="5">Methyltransferase domain-containing protein</fullName>
    </submittedName>
</protein>
<dbReference type="AlphaFoldDB" id="A0AA49JX20"/>
<evidence type="ECO:0000313" key="5">
    <source>
        <dbReference type="EMBL" id="WKW13459.1"/>
    </source>
</evidence>
<proteinExistence type="predicted"/>
<accession>A0AA49K278</accession>